<evidence type="ECO:0000313" key="1">
    <source>
        <dbReference type="EMBL" id="MBM6617274.1"/>
    </source>
</evidence>
<dbReference type="Proteomes" id="UP001518925">
    <property type="component" value="Unassembled WGS sequence"/>
</dbReference>
<sequence length="124" mass="15124">MIVQSEIETMQKAYGELYEVENLLRLYIKEKMQLTYGVHWFYVAPRKEYKRPPKKEFEKLLFHEYEQVYLRAYPEAFKDLNSTFIYQLHSLYPLRNTIAHNHYLDREELSDLLLLSSKLKDVLK</sequence>
<protein>
    <recommendedName>
        <fullName evidence="3">Swt1-like HEPN domain-containing protein</fullName>
    </recommendedName>
</protein>
<gene>
    <name evidence="1" type="ORF">JR050_06245</name>
</gene>
<organism evidence="1 2">
    <name type="scientific">Bacillus suaedaesalsae</name>
    <dbReference type="NCBI Taxonomy" id="2810349"/>
    <lineage>
        <taxon>Bacteria</taxon>
        <taxon>Bacillati</taxon>
        <taxon>Bacillota</taxon>
        <taxon>Bacilli</taxon>
        <taxon>Bacillales</taxon>
        <taxon>Bacillaceae</taxon>
        <taxon>Bacillus</taxon>
    </lineage>
</organism>
<dbReference type="RefSeq" id="WP_204202653.1">
    <property type="nucleotide sequence ID" value="NZ_JAFELM010000021.1"/>
</dbReference>
<accession>A0ABS2DFL1</accession>
<proteinExistence type="predicted"/>
<keyword evidence="2" id="KW-1185">Reference proteome</keyword>
<evidence type="ECO:0000313" key="2">
    <source>
        <dbReference type="Proteomes" id="UP001518925"/>
    </source>
</evidence>
<evidence type="ECO:0008006" key="3">
    <source>
        <dbReference type="Google" id="ProtNLM"/>
    </source>
</evidence>
<name>A0ABS2DFL1_9BACI</name>
<reference evidence="1 2" key="1">
    <citation type="submission" date="2021-02" db="EMBL/GenBank/DDBJ databases">
        <title>Bacillus sp. RD4P76, an endophyte from a halophyte.</title>
        <authorList>
            <person name="Sun J.-Q."/>
        </authorList>
    </citation>
    <scope>NUCLEOTIDE SEQUENCE [LARGE SCALE GENOMIC DNA]</scope>
    <source>
        <strain evidence="1 2">RD4P76</strain>
    </source>
</reference>
<dbReference type="EMBL" id="JAFELM010000021">
    <property type="protein sequence ID" value="MBM6617274.1"/>
    <property type="molecule type" value="Genomic_DNA"/>
</dbReference>
<comment type="caution">
    <text evidence="1">The sequence shown here is derived from an EMBL/GenBank/DDBJ whole genome shotgun (WGS) entry which is preliminary data.</text>
</comment>